<feature type="coiled-coil region" evidence="1">
    <location>
        <begin position="57"/>
        <end position="91"/>
    </location>
</feature>
<accession>A0A9E7RSS0</accession>
<evidence type="ECO:0000313" key="2">
    <source>
        <dbReference type="EMBL" id="UXH31050.1"/>
    </source>
</evidence>
<gene>
    <name evidence="2" type="ORF">N5910_05740</name>
</gene>
<dbReference type="KEGG" id="mwo:MWSIV6_1115"/>
<organism evidence="2">
    <name type="scientific">Methanothermobacter wolfeii</name>
    <name type="common">Methanobacterium wolfei</name>
    <dbReference type="NCBI Taxonomy" id="145261"/>
    <lineage>
        <taxon>Archaea</taxon>
        <taxon>Methanobacteriati</taxon>
        <taxon>Methanobacteriota</taxon>
        <taxon>Methanomada group</taxon>
        <taxon>Methanobacteria</taxon>
        <taxon>Methanobacteriales</taxon>
        <taxon>Methanobacteriaceae</taxon>
        <taxon>Methanothermobacter</taxon>
    </lineage>
</organism>
<dbReference type="AlphaFoldDB" id="A0A9E7RSS0"/>
<dbReference type="EMBL" id="CP104550">
    <property type="protein sequence ID" value="UXH31050.1"/>
    <property type="molecule type" value="Genomic_DNA"/>
</dbReference>
<dbReference type="GeneID" id="58978745"/>
<proteinExistence type="predicted"/>
<dbReference type="Proteomes" id="UP001065373">
    <property type="component" value="Chromosome"/>
</dbReference>
<name>A0A9E7RSS0_METWO</name>
<sequence length="159" mass="18651">MKIITRKENMVYRELKYMQMDMNTAVSEEMLRRNLDLPEHEYHEIALNLERKGLVSRDNGKIQAENLDEEIKVMETQSEVREAELNHVEEEALRLIEEISADGAVPRYILEGHLLYGPLKLSTRRMYSIIVSLENKGLIRRTLRDDGEYYLISEPQASK</sequence>
<keyword evidence="1" id="KW-0175">Coiled coil</keyword>
<dbReference type="SMR" id="A0A9E7RSS0"/>
<dbReference type="RefSeq" id="WP_145924535.1">
    <property type="nucleotide sequence ID" value="NZ_CP104550.1"/>
</dbReference>
<evidence type="ECO:0000256" key="1">
    <source>
        <dbReference type="SAM" id="Coils"/>
    </source>
</evidence>
<protein>
    <submittedName>
        <fullName evidence="2">Uncharacterized protein</fullName>
    </submittedName>
</protein>
<reference evidence="2" key="1">
    <citation type="submission" date="2022-09" db="EMBL/GenBank/DDBJ databases">
        <title>Characterization of three MwoI isoschizomers from sequenced genome and metagenomes.</title>
        <authorList>
            <person name="Fomenkov A."/>
            <person name="Xu S.Y."/>
            <person name="Roberts R.J."/>
        </authorList>
    </citation>
    <scope>NUCLEOTIDE SEQUENCE</scope>
    <source>
        <strain evidence="2">DSM 2970</strain>
    </source>
</reference>